<reference evidence="2" key="1">
    <citation type="submission" date="2022-06" db="EMBL/GenBank/DDBJ databases">
        <title>Complete genome sequences of two strains of the flax pathogen Septoria linicola.</title>
        <authorList>
            <person name="Lapalu N."/>
            <person name="Simon A."/>
            <person name="Demenou B."/>
            <person name="Paumier D."/>
            <person name="Guillot M.-P."/>
            <person name="Gout L."/>
            <person name="Valade R."/>
        </authorList>
    </citation>
    <scope>NUCLEOTIDE SEQUENCE</scope>
    <source>
        <strain evidence="2">SE15195</strain>
    </source>
</reference>
<evidence type="ECO:0000313" key="2">
    <source>
        <dbReference type="EMBL" id="USW55523.1"/>
    </source>
</evidence>
<protein>
    <submittedName>
        <fullName evidence="2">Uncharacterized protein</fullName>
    </submittedName>
</protein>
<feature type="region of interest" description="Disordered" evidence="1">
    <location>
        <begin position="65"/>
        <end position="87"/>
    </location>
</feature>
<organism evidence="2 3">
    <name type="scientific">Septoria linicola</name>
    <dbReference type="NCBI Taxonomy" id="215465"/>
    <lineage>
        <taxon>Eukaryota</taxon>
        <taxon>Fungi</taxon>
        <taxon>Dikarya</taxon>
        <taxon>Ascomycota</taxon>
        <taxon>Pezizomycotina</taxon>
        <taxon>Dothideomycetes</taxon>
        <taxon>Dothideomycetidae</taxon>
        <taxon>Mycosphaerellales</taxon>
        <taxon>Mycosphaerellaceae</taxon>
        <taxon>Septoria</taxon>
    </lineage>
</organism>
<accession>A0A9Q9AYG4</accession>
<dbReference type="EMBL" id="CP099424">
    <property type="protein sequence ID" value="USW55523.1"/>
    <property type="molecule type" value="Genomic_DNA"/>
</dbReference>
<evidence type="ECO:0000313" key="3">
    <source>
        <dbReference type="Proteomes" id="UP001056384"/>
    </source>
</evidence>
<dbReference type="AlphaFoldDB" id="A0A9Q9AYG4"/>
<dbReference type="Proteomes" id="UP001056384">
    <property type="component" value="Chromosome 7"/>
</dbReference>
<feature type="compositionally biased region" description="Basic and acidic residues" evidence="1">
    <location>
        <begin position="65"/>
        <end position="75"/>
    </location>
</feature>
<proteinExistence type="predicted"/>
<evidence type="ECO:0000256" key="1">
    <source>
        <dbReference type="SAM" id="MobiDB-lite"/>
    </source>
</evidence>
<sequence length="87" mass="10053">MDHCVHGNTTGCDCTVGKPEGWQPEKYQCDTYKALKSTYDKLQSAHDVPNRKVDRMEAAFLKLTETKDRSSRFREPNYGSDDDERSY</sequence>
<name>A0A9Q9AYG4_9PEZI</name>
<gene>
    <name evidence="2" type="ORF">Slin15195_G088420</name>
</gene>
<keyword evidence="3" id="KW-1185">Reference proteome</keyword>